<dbReference type="AlphaFoldDB" id="A0A6V7TU47"/>
<dbReference type="EMBL" id="CAJEWN010000015">
    <property type="protein sequence ID" value="CAD2134721.1"/>
    <property type="molecule type" value="Genomic_DNA"/>
</dbReference>
<sequence>MFFFSLFPLLILFSSTTFPSTKANLICVQGHSPLNFNYNGGSTPCSVNPSFSCTKFLDYAIQDQFRGCSASNCTYPNGTYSPTGGCYNSTDNTKGYCCCYGDNCNGAKGEKEFNKILISGILAVFALLF</sequence>
<keyword evidence="1" id="KW-0732">Signal</keyword>
<comment type="caution">
    <text evidence="2">The sequence shown here is derived from an EMBL/GenBank/DDBJ whole genome shotgun (WGS) entry which is preliminary data.</text>
</comment>
<gene>
    <name evidence="2" type="ORF">MENT_LOCUS4477</name>
</gene>
<evidence type="ECO:0000313" key="2">
    <source>
        <dbReference type="EMBL" id="CAD2134721.1"/>
    </source>
</evidence>
<name>A0A6V7TU47_MELEN</name>
<accession>A0A6V7TU47</accession>
<reference evidence="2 3" key="1">
    <citation type="submission" date="2020-08" db="EMBL/GenBank/DDBJ databases">
        <authorList>
            <person name="Koutsovoulos G."/>
            <person name="Danchin GJ E."/>
        </authorList>
    </citation>
    <scope>NUCLEOTIDE SEQUENCE [LARGE SCALE GENOMIC DNA]</scope>
</reference>
<dbReference type="Proteomes" id="UP000580250">
    <property type="component" value="Unassembled WGS sequence"/>
</dbReference>
<feature type="signal peptide" evidence="1">
    <location>
        <begin position="1"/>
        <end position="23"/>
    </location>
</feature>
<evidence type="ECO:0000256" key="1">
    <source>
        <dbReference type="SAM" id="SignalP"/>
    </source>
</evidence>
<evidence type="ECO:0008006" key="4">
    <source>
        <dbReference type="Google" id="ProtNLM"/>
    </source>
</evidence>
<feature type="chain" id="PRO_5027857266" description="Protein sleepless" evidence="1">
    <location>
        <begin position="24"/>
        <end position="129"/>
    </location>
</feature>
<proteinExistence type="predicted"/>
<organism evidence="2 3">
    <name type="scientific">Meloidogyne enterolobii</name>
    <name type="common">Root-knot nematode worm</name>
    <name type="synonym">Meloidogyne mayaguensis</name>
    <dbReference type="NCBI Taxonomy" id="390850"/>
    <lineage>
        <taxon>Eukaryota</taxon>
        <taxon>Metazoa</taxon>
        <taxon>Ecdysozoa</taxon>
        <taxon>Nematoda</taxon>
        <taxon>Chromadorea</taxon>
        <taxon>Rhabditida</taxon>
        <taxon>Tylenchina</taxon>
        <taxon>Tylenchomorpha</taxon>
        <taxon>Tylenchoidea</taxon>
        <taxon>Meloidogynidae</taxon>
        <taxon>Meloidogyninae</taxon>
        <taxon>Meloidogyne</taxon>
    </lineage>
</organism>
<protein>
    <recommendedName>
        <fullName evidence="4">Protein sleepless</fullName>
    </recommendedName>
</protein>
<dbReference type="OrthoDB" id="5885513at2759"/>
<evidence type="ECO:0000313" key="3">
    <source>
        <dbReference type="Proteomes" id="UP000580250"/>
    </source>
</evidence>